<sequence>MSLPEKYNGSVDLSWLSPCLCDLIPRPCRTVSVGNRDDAAHVHILRQYEDFHEVFSKEKATSLPSHRPWDCAIDLFPNITPPKNRVYPLSLPENKVMDDYIEEALAIGHIRPSTSPAAAGFFFVGKKDGGLCPCIDYWGLNAITVRHPYTLPLVPAALEQLRGDKFFTKLDLCSAYNLIQIREGGEWKTGFHTTCGHYEYLVMP</sequence>
<evidence type="ECO:0000313" key="1">
    <source>
        <dbReference type="EMBL" id="KAK3548133.1"/>
    </source>
</evidence>
<dbReference type="Gene3D" id="3.10.10.10">
    <property type="entry name" value="HIV Type 1 Reverse Transcriptase, subunit A, domain 1"/>
    <property type="match status" value="1"/>
</dbReference>
<dbReference type="InterPro" id="IPR053134">
    <property type="entry name" value="RNA-dir_DNA_polymerase"/>
</dbReference>
<evidence type="ECO:0000313" key="2">
    <source>
        <dbReference type="Proteomes" id="UP001274896"/>
    </source>
</evidence>
<dbReference type="Gene3D" id="3.30.70.270">
    <property type="match status" value="1"/>
</dbReference>
<name>A0AAE0VC94_9TELE</name>
<proteinExistence type="predicted"/>
<dbReference type="PANTHER" id="PTHR24559">
    <property type="entry name" value="TRANSPOSON TY3-I GAG-POL POLYPROTEIN"/>
    <property type="match status" value="1"/>
</dbReference>
<gene>
    <name evidence="1" type="ORF">QTP70_004862</name>
</gene>
<dbReference type="EMBL" id="JAUCMX010000004">
    <property type="protein sequence ID" value="KAK3548133.1"/>
    <property type="molecule type" value="Genomic_DNA"/>
</dbReference>
<dbReference type="Proteomes" id="UP001274896">
    <property type="component" value="Unassembled WGS sequence"/>
</dbReference>
<comment type="caution">
    <text evidence="1">The sequence shown here is derived from an EMBL/GenBank/DDBJ whole genome shotgun (WGS) entry which is preliminary data.</text>
</comment>
<dbReference type="PANTHER" id="PTHR24559:SF440">
    <property type="entry name" value="RIBONUCLEASE H"/>
    <property type="match status" value="1"/>
</dbReference>
<organism evidence="1 2">
    <name type="scientific">Hemibagrus guttatus</name>
    <dbReference type="NCBI Taxonomy" id="175788"/>
    <lineage>
        <taxon>Eukaryota</taxon>
        <taxon>Metazoa</taxon>
        <taxon>Chordata</taxon>
        <taxon>Craniata</taxon>
        <taxon>Vertebrata</taxon>
        <taxon>Euteleostomi</taxon>
        <taxon>Actinopterygii</taxon>
        <taxon>Neopterygii</taxon>
        <taxon>Teleostei</taxon>
        <taxon>Ostariophysi</taxon>
        <taxon>Siluriformes</taxon>
        <taxon>Bagridae</taxon>
        <taxon>Hemibagrus</taxon>
    </lineage>
</organism>
<keyword evidence="2" id="KW-1185">Reference proteome</keyword>
<accession>A0AAE0VC94</accession>
<reference evidence="1" key="1">
    <citation type="submission" date="2023-06" db="EMBL/GenBank/DDBJ databases">
        <title>Male Hemibagrus guttatus genome.</title>
        <authorList>
            <person name="Bian C."/>
        </authorList>
    </citation>
    <scope>NUCLEOTIDE SEQUENCE</scope>
    <source>
        <strain evidence="1">Male_cb2023</strain>
        <tissue evidence="1">Muscle</tissue>
    </source>
</reference>
<dbReference type="SUPFAM" id="SSF56672">
    <property type="entry name" value="DNA/RNA polymerases"/>
    <property type="match status" value="1"/>
</dbReference>
<dbReference type="InterPro" id="IPR043502">
    <property type="entry name" value="DNA/RNA_pol_sf"/>
</dbReference>
<dbReference type="AlphaFoldDB" id="A0AAE0VC94"/>
<evidence type="ECO:0008006" key="3">
    <source>
        <dbReference type="Google" id="ProtNLM"/>
    </source>
</evidence>
<dbReference type="CDD" id="cd01647">
    <property type="entry name" value="RT_LTR"/>
    <property type="match status" value="1"/>
</dbReference>
<dbReference type="InterPro" id="IPR043128">
    <property type="entry name" value="Rev_trsase/Diguanyl_cyclase"/>
</dbReference>
<protein>
    <recommendedName>
        <fullName evidence="3">Reverse transcriptase domain-containing protein</fullName>
    </recommendedName>
</protein>